<evidence type="ECO:0000313" key="7">
    <source>
        <dbReference type="EMBL" id="SFH34060.1"/>
    </source>
</evidence>
<dbReference type="InterPro" id="IPR013325">
    <property type="entry name" value="RNA_pol_sigma_r2"/>
</dbReference>
<dbReference type="STRING" id="414048.SAMN04489864_10962"/>
<proteinExistence type="inferred from homology"/>
<dbReference type="GO" id="GO:0006352">
    <property type="term" value="P:DNA-templated transcription initiation"/>
    <property type="evidence" value="ECO:0007669"/>
    <property type="project" value="InterPro"/>
</dbReference>
<dbReference type="PANTHER" id="PTHR43133">
    <property type="entry name" value="RNA POLYMERASE ECF-TYPE SIGMA FACTO"/>
    <property type="match status" value="1"/>
</dbReference>
<dbReference type="GO" id="GO:0016987">
    <property type="term" value="F:sigma factor activity"/>
    <property type="evidence" value="ECO:0007669"/>
    <property type="project" value="UniProtKB-KW"/>
</dbReference>
<protein>
    <submittedName>
        <fullName evidence="7">RNA polymerase sigma-70 factor, ECF subfamily</fullName>
    </submittedName>
</protein>
<name>A0A1I2Z8M8_9SPHI</name>
<gene>
    <name evidence="7" type="ORF">SAMN04489864_10962</name>
</gene>
<keyword evidence="8" id="KW-1185">Reference proteome</keyword>
<dbReference type="GO" id="GO:0003677">
    <property type="term" value="F:DNA binding"/>
    <property type="evidence" value="ECO:0007669"/>
    <property type="project" value="InterPro"/>
</dbReference>
<dbReference type="EMBL" id="FOPP01000009">
    <property type="protein sequence ID" value="SFH34060.1"/>
    <property type="molecule type" value="Genomic_DNA"/>
</dbReference>
<feature type="domain" description="RNA polymerase sigma-70 region 2" evidence="5">
    <location>
        <begin position="31"/>
        <end position="94"/>
    </location>
</feature>
<comment type="similarity">
    <text evidence="1">Belongs to the sigma-70 factor family. ECF subfamily.</text>
</comment>
<evidence type="ECO:0000256" key="1">
    <source>
        <dbReference type="ARBA" id="ARBA00010641"/>
    </source>
</evidence>
<feature type="domain" description="RNA polymerase sigma factor 70 region 4 type 2" evidence="6">
    <location>
        <begin position="127"/>
        <end position="177"/>
    </location>
</feature>
<dbReference type="InterPro" id="IPR013249">
    <property type="entry name" value="RNA_pol_sigma70_r4_t2"/>
</dbReference>
<dbReference type="CDD" id="cd06171">
    <property type="entry name" value="Sigma70_r4"/>
    <property type="match status" value="1"/>
</dbReference>
<organism evidence="7 8">
    <name type="scientific">Pedobacter insulae</name>
    <dbReference type="NCBI Taxonomy" id="414048"/>
    <lineage>
        <taxon>Bacteria</taxon>
        <taxon>Pseudomonadati</taxon>
        <taxon>Bacteroidota</taxon>
        <taxon>Sphingobacteriia</taxon>
        <taxon>Sphingobacteriales</taxon>
        <taxon>Sphingobacteriaceae</taxon>
        <taxon>Pedobacter</taxon>
    </lineage>
</organism>
<dbReference type="Pfam" id="PF08281">
    <property type="entry name" value="Sigma70_r4_2"/>
    <property type="match status" value="1"/>
</dbReference>
<dbReference type="SUPFAM" id="SSF88659">
    <property type="entry name" value="Sigma3 and sigma4 domains of RNA polymerase sigma factors"/>
    <property type="match status" value="1"/>
</dbReference>
<dbReference type="SUPFAM" id="SSF88946">
    <property type="entry name" value="Sigma2 domain of RNA polymerase sigma factors"/>
    <property type="match status" value="1"/>
</dbReference>
<dbReference type="NCBIfam" id="TIGR02937">
    <property type="entry name" value="sigma70-ECF"/>
    <property type="match status" value="1"/>
</dbReference>
<dbReference type="Gene3D" id="1.10.1740.10">
    <property type="match status" value="1"/>
</dbReference>
<evidence type="ECO:0000256" key="2">
    <source>
        <dbReference type="ARBA" id="ARBA00023015"/>
    </source>
</evidence>
<dbReference type="InterPro" id="IPR036388">
    <property type="entry name" value="WH-like_DNA-bd_sf"/>
</dbReference>
<reference evidence="7 8" key="1">
    <citation type="submission" date="2016-10" db="EMBL/GenBank/DDBJ databases">
        <authorList>
            <person name="de Groot N.N."/>
        </authorList>
    </citation>
    <scope>NUCLEOTIDE SEQUENCE [LARGE SCALE GENOMIC DNA]</scope>
    <source>
        <strain evidence="7 8">DSM 18684</strain>
    </source>
</reference>
<dbReference type="RefSeq" id="WP_245768127.1">
    <property type="nucleotide sequence ID" value="NZ_FOPP01000009.1"/>
</dbReference>
<dbReference type="InterPro" id="IPR039425">
    <property type="entry name" value="RNA_pol_sigma-70-like"/>
</dbReference>
<dbReference type="Proteomes" id="UP000199666">
    <property type="component" value="Unassembled WGS sequence"/>
</dbReference>
<accession>A0A1I2Z8M8</accession>
<evidence type="ECO:0000256" key="3">
    <source>
        <dbReference type="ARBA" id="ARBA00023082"/>
    </source>
</evidence>
<dbReference type="AlphaFoldDB" id="A0A1I2Z8M8"/>
<dbReference type="PANTHER" id="PTHR43133:SF46">
    <property type="entry name" value="RNA POLYMERASE SIGMA-70 FACTOR ECF SUBFAMILY"/>
    <property type="match status" value="1"/>
</dbReference>
<dbReference type="InterPro" id="IPR007627">
    <property type="entry name" value="RNA_pol_sigma70_r2"/>
</dbReference>
<keyword evidence="2" id="KW-0805">Transcription regulation</keyword>
<sequence length="195" mass="22563">MRMAVENLHEAEDSELLNELANGNRTAFDLLYNRHWKMVFDAAYKRVESVDDAKDIAQEVFVQLWQRRTKSPIKQIKSYLFVAARNGVFKHFEQSNKFVSNADAAHEEQDPIHADQHLLYKEFVESFAQLVATLPPQQQQIFKMRFEQDMSSQEIAEALGISPKTVRNLLGRSLATLRASLFTFFVVGYYLSSLR</sequence>
<keyword evidence="3" id="KW-0731">Sigma factor</keyword>
<evidence type="ECO:0000259" key="6">
    <source>
        <dbReference type="Pfam" id="PF08281"/>
    </source>
</evidence>
<dbReference type="Pfam" id="PF04542">
    <property type="entry name" value="Sigma70_r2"/>
    <property type="match status" value="1"/>
</dbReference>
<dbReference type="Gene3D" id="1.10.10.10">
    <property type="entry name" value="Winged helix-like DNA-binding domain superfamily/Winged helix DNA-binding domain"/>
    <property type="match status" value="1"/>
</dbReference>
<dbReference type="InterPro" id="IPR014284">
    <property type="entry name" value="RNA_pol_sigma-70_dom"/>
</dbReference>
<evidence type="ECO:0000256" key="4">
    <source>
        <dbReference type="ARBA" id="ARBA00023163"/>
    </source>
</evidence>
<evidence type="ECO:0000259" key="5">
    <source>
        <dbReference type="Pfam" id="PF04542"/>
    </source>
</evidence>
<evidence type="ECO:0000313" key="8">
    <source>
        <dbReference type="Proteomes" id="UP000199666"/>
    </source>
</evidence>
<keyword evidence="4" id="KW-0804">Transcription</keyword>
<dbReference type="InterPro" id="IPR013324">
    <property type="entry name" value="RNA_pol_sigma_r3/r4-like"/>
</dbReference>